<dbReference type="InterPro" id="IPR001188">
    <property type="entry name" value="Sperm_putr-bd"/>
</dbReference>
<dbReference type="Proteomes" id="UP000325291">
    <property type="component" value="Unassembled WGS sequence"/>
</dbReference>
<dbReference type="InterPro" id="IPR006059">
    <property type="entry name" value="SBP"/>
</dbReference>
<dbReference type="RefSeq" id="WP_111362921.1">
    <property type="nucleotide sequence ID" value="NZ_VINQ01000003.1"/>
</dbReference>
<dbReference type="GO" id="GO:0019808">
    <property type="term" value="F:polyamine binding"/>
    <property type="evidence" value="ECO:0007669"/>
    <property type="project" value="InterPro"/>
</dbReference>
<evidence type="ECO:0000256" key="1">
    <source>
        <dbReference type="ARBA" id="ARBA00004418"/>
    </source>
</evidence>
<protein>
    <submittedName>
        <fullName evidence="6">ABC transporter substrate-binding protein</fullName>
    </submittedName>
</protein>
<dbReference type="CDD" id="cd13588">
    <property type="entry name" value="PBP2_polyamine_1"/>
    <property type="match status" value="1"/>
</dbReference>
<accession>A0A5A9ZKI4</accession>
<feature type="signal peptide" evidence="5">
    <location>
        <begin position="1"/>
        <end position="24"/>
    </location>
</feature>
<dbReference type="Pfam" id="PF13416">
    <property type="entry name" value="SBP_bac_8"/>
    <property type="match status" value="1"/>
</dbReference>
<dbReference type="Gene3D" id="3.40.190.10">
    <property type="entry name" value="Periplasmic binding protein-like II"/>
    <property type="match status" value="2"/>
</dbReference>
<dbReference type="PANTHER" id="PTHR30222">
    <property type="entry name" value="SPERMIDINE/PUTRESCINE-BINDING PERIPLASMIC PROTEIN"/>
    <property type="match status" value="1"/>
</dbReference>
<evidence type="ECO:0000313" key="7">
    <source>
        <dbReference type="Proteomes" id="UP000325291"/>
    </source>
</evidence>
<evidence type="ECO:0000256" key="2">
    <source>
        <dbReference type="ARBA" id="ARBA00022448"/>
    </source>
</evidence>
<feature type="chain" id="PRO_5022750775" evidence="5">
    <location>
        <begin position="25"/>
        <end position="387"/>
    </location>
</feature>
<evidence type="ECO:0000256" key="4">
    <source>
        <dbReference type="ARBA" id="ARBA00022764"/>
    </source>
</evidence>
<dbReference type="GO" id="GO:0042597">
    <property type="term" value="C:periplasmic space"/>
    <property type="evidence" value="ECO:0007669"/>
    <property type="project" value="UniProtKB-SubCell"/>
</dbReference>
<organism evidence="6 7">
    <name type="scientific">Aquicoccus porphyridii</name>
    <dbReference type="NCBI Taxonomy" id="1852029"/>
    <lineage>
        <taxon>Bacteria</taxon>
        <taxon>Pseudomonadati</taxon>
        <taxon>Pseudomonadota</taxon>
        <taxon>Alphaproteobacteria</taxon>
        <taxon>Rhodobacterales</taxon>
        <taxon>Paracoccaceae</taxon>
        <taxon>Aquicoccus</taxon>
    </lineage>
</organism>
<dbReference type="PANTHER" id="PTHR30222:SF18">
    <property type="entry name" value="BIFUNCTIONAL POLYHYDROXYBUTYRATE SYNTHASE _ ABC TRANSPORTER PERIPLASMIC BINDING PROTEIN-RELATED"/>
    <property type="match status" value="1"/>
</dbReference>
<keyword evidence="2" id="KW-0813">Transport</keyword>
<dbReference type="AlphaFoldDB" id="A0A5A9ZKI4"/>
<proteinExistence type="predicted"/>
<comment type="subcellular location">
    <subcellularLocation>
        <location evidence="1">Periplasm</location>
    </subcellularLocation>
</comment>
<dbReference type="GO" id="GO:0015846">
    <property type="term" value="P:polyamine transport"/>
    <property type="evidence" value="ECO:0007669"/>
    <property type="project" value="InterPro"/>
</dbReference>
<evidence type="ECO:0000256" key="3">
    <source>
        <dbReference type="ARBA" id="ARBA00022729"/>
    </source>
</evidence>
<comment type="caution">
    <text evidence="6">The sequence shown here is derived from an EMBL/GenBank/DDBJ whole genome shotgun (WGS) entry which is preliminary data.</text>
</comment>
<sequence length="387" mass="42580">MKSFLKSCTTLGVVAGVSVLPASAEMLTAIGEGEGQLNIVAWPGYIERGETAAEFDWVTGFEEKTSCKVNVKTANTSDEMVALMNEGGFDLVTASGDASLRMVAGKRVQPVNTALIPSWDTLDDRLKEAPWHYVDGTHYGVPYMWGPNVLMYNTEVFSDSAPTSWNVVFEAMNLPDGQPNKGRVQAYDGPIHIADAALYLMAHKPELGITSPYELNQEQYDAALDLLREQRKLVSRYWHDAFIQIDDFKNEGMAASGSWPFQVNLLQGDNAPIASVIPEEGATGWADTTMMHVDARNPNCAYMWMEHTLSSNLMSDLSVWFGANPAVPAACSDGRGMQTAEGCTKNGFDDFDRISFWQTPVSQCESQGECVPYYRWVSDYIGVIGGR</sequence>
<keyword evidence="4" id="KW-0574">Periplasm</keyword>
<dbReference type="SUPFAM" id="SSF53850">
    <property type="entry name" value="Periplasmic binding protein-like II"/>
    <property type="match status" value="1"/>
</dbReference>
<keyword evidence="7" id="KW-1185">Reference proteome</keyword>
<dbReference type="PRINTS" id="PR00909">
    <property type="entry name" value="SPERMDNBNDNG"/>
</dbReference>
<gene>
    <name evidence="6" type="ORF">FLO80_06575</name>
</gene>
<reference evidence="6 7" key="1">
    <citation type="submission" date="2019-07" db="EMBL/GenBank/DDBJ databases">
        <title>Aquicoccus porphyridii gen. nov., sp. nov., isolated from a small marine red alga, Porphyridium marinum.</title>
        <authorList>
            <person name="Liu L."/>
        </authorList>
    </citation>
    <scope>NUCLEOTIDE SEQUENCE [LARGE SCALE GENOMIC DNA]</scope>
    <source>
        <strain evidence="6 7">L1 8-17</strain>
    </source>
</reference>
<evidence type="ECO:0000256" key="5">
    <source>
        <dbReference type="SAM" id="SignalP"/>
    </source>
</evidence>
<keyword evidence="3 5" id="KW-0732">Signal</keyword>
<dbReference type="EMBL" id="VINQ01000003">
    <property type="protein sequence ID" value="KAA0917690.1"/>
    <property type="molecule type" value="Genomic_DNA"/>
</dbReference>
<evidence type="ECO:0000313" key="6">
    <source>
        <dbReference type="EMBL" id="KAA0917690.1"/>
    </source>
</evidence>
<name>A0A5A9ZKI4_9RHOB</name>